<dbReference type="InterPro" id="IPR015424">
    <property type="entry name" value="PyrdxlP-dep_Trfase"/>
</dbReference>
<dbReference type="EC" id="2.6.1.1" evidence="6"/>
<keyword evidence="2 6" id="KW-0032">Aminotransferase</keyword>
<keyword evidence="3 6" id="KW-0808">Transferase</keyword>
<name>A0A1R4GKR1_9MICO</name>
<evidence type="ECO:0000256" key="2">
    <source>
        <dbReference type="ARBA" id="ARBA00022576"/>
    </source>
</evidence>
<dbReference type="InterPro" id="IPR004839">
    <property type="entry name" value="Aminotransferase_I/II_large"/>
</dbReference>
<evidence type="ECO:0000259" key="5">
    <source>
        <dbReference type="Pfam" id="PF00155"/>
    </source>
</evidence>
<dbReference type="Proteomes" id="UP000195787">
    <property type="component" value="Unassembled WGS sequence"/>
</dbReference>
<evidence type="ECO:0000256" key="1">
    <source>
        <dbReference type="ARBA" id="ARBA00001933"/>
    </source>
</evidence>
<dbReference type="GO" id="GO:0004069">
    <property type="term" value="F:L-aspartate:2-oxoglutarate aminotransferase activity"/>
    <property type="evidence" value="ECO:0007669"/>
    <property type="project" value="UniProtKB-EC"/>
</dbReference>
<evidence type="ECO:0000256" key="4">
    <source>
        <dbReference type="ARBA" id="ARBA00022898"/>
    </source>
</evidence>
<dbReference type="SUPFAM" id="SSF53383">
    <property type="entry name" value="PLP-dependent transferases"/>
    <property type="match status" value="1"/>
</dbReference>
<dbReference type="Gene3D" id="3.40.640.10">
    <property type="entry name" value="Type I PLP-dependent aspartate aminotransferase-like (Major domain)"/>
    <property type="match status" value="1"/>
</dbReference>
<dbReference type="InterPro" id="IPR015422">
    <property type="entry name" value="PyrdxlP-dep_Trfase_small"/>
</dbReference>
<dbReference type="PANTHER" id="PTHR42790:SF19">
    <property type="entry name" value="KYNURENINE_ALPHA-AMINOADIPATE AMINOTRANSFERASE, MITOCHONDRIAL"/>
    <property type="match status" value="1"/>
</dbReference>
<gene>
    <name evidence="6" type="ORF">CZ674_12665</name>
</gene>
<sequence>MEHRYTYADRAEFFRPSPVRSVWDVSMQPGMISFAGGNPDLSILPLDELGKAAQRIITERGTDALQYGAGAGLPSLRTKFTELMESGGVHDIDADDVMVTPGSQMGINLTTTLLCNPHDVILAEGPTYVGAIGSFLGHEADIRHVMCDDDGLVPEALIEAIQKARADGKRIAFLYTIPNFSNPTGIRLSVERRQQIVEICRTEGVQIVEDDPYGILSFDGTMLPSMRSMDDSVIYLGSVSKIFSPGLRIGWTVAPPEFHQRMLLASEASALMAGVLSQELTYEYLEHMDWRTHVQSGISRYKARAEALVAGLEETMPEGVTWTTPKGGFFTWLTLPEGTDSDEVLAKAIEKKVVFISGPGFFADGQGKRNLRLSYSRVSEDDIREGTSRLAEVLS</sequence>
<dbReference type="EMBL" id="FUHU01000045">
    <property type="protein sequence ID" value="SJM68522.1"/>
    <property type="molecule type" value="Genomic_DNA"/>
</dbReference>
<dbReference type="InterPro" id="IPR015421">
    <property type="entry name" value="PyrdxlP-dep_Trfase_major"/>
</dbReference>
<organism evidence="6 7">
    <name type="scientific">Agrococcus casei LMG 22410</name>
    <dbReference type="NCBI Taxonomy" id="1255656"/>
    <lineage>
        <taxon>Bacteria</taxon>
        <taxon>Bacillati</taxon>
        <taxon>Actinomycetota</taxon>
        <taxon>Actinomycetes</taxon>
        <taxon>Micrococcales</taxon>
        <taxon>Microbacteriaceae</taxon>
        <taxon>Agrococcus</taxon>
    </lineage>
</organism>
<dbReference type="GO" id="GO:1901605">
    <property type="term" value="P:alpha-amino acid metabolic process"/>
    <property type="evidence" value="ECO:0007669"/>
    <property type="project" value="TreeGrafter"/>
</dbReference>
<evidence type="ECO:0000313" key="7">
    <source>
        <dbReference type="Proteomes" id="UP000195787"/>
    </source>
</evidence>
<dbReference type="AlphaFoldDB" id="A0A1R4GKR1"/>
<comment type="cofactor">
    <cofactor evidence="1">
        <name>pyridoxal 5'-phosphate</name>
        <dbReference type="ChEBI" id="CHEBI:597326"/>
    </cofactor>
</comment>
<evidence type="ECO:0000256" key="3">
    <source>
        <dbReference type="ARBA" id="ARBA00022679"/>
    </source>
</evidence>
<dbReference type="RefSeq" id="WP_234988585.1">
    <property type="nucleotide sequence ID" value="NZ_FUHU01000045.1"/>
</dbReference>
<proteinExistence type="predicted"/>
<dbReference type="Gene3D" id="3.90.1150.10">
    <property type="entry name" value="Aspartate Aminotransferase, domain 1"/>
    <property type="match status" value="1"/>
</dbReference>
<dbReference type="InterPro" id="IPR050859">
    <property type="entry name" value="Class-I_PLP-dep_aminotransf"/>
</dbReference>
<protein>
    <submittedName>
        <fullName evidence="6">Transcriptional regulator, GntR family domain / Aspartate aminotransferase</fullName>
        <ecNumber evidence="6">2.6.1.1</ecNumber>
    </submittedName>
</protein>
<dbReference type="CDD" id="cd00609">
    <property type="entry name" value="AAT_like"/>
    <property type="match status" value="1"/>
</dbReference>
<dbReference type="PANTHER" id="PTHR42790">
    <property type="entry name" value="AMINOTRANSFERASE"/>
    <property type="match status" value="1"/>
</dbReference>
<dbReference type="GO" id="GO:0030170">
    <property type="term" value="F:pyridoxal phosphate binding"/>
    <property type="evidence" value="ECO:0007669"/>
    <property type="project" value="InterPro"/>
</dbReference>
<dbReference type="GeneID" id="303174062"/>
<accession>A0A1R4GKR1</accession>
<evidence type="ECO:0000313" key="6">
    <source>
        <dbReference type="EMBL" id="SJM68522.1"/>
    </source>
</evidence>
<keyword evidence="7" id="KW-1185">Reference proteome</keyword>
<feature type="domain" description="Aminotransferase class I/classII large" evidence="5">
    <location>
        <begin position="31"/>
        <end position="389"/>
    </location>
</feature>
<reference evidence="6 7" key="1">
    <citation type="submission" date="2017-02" db="EMBL/GenBank/DDBJ databases">
        <authorList>
            <person name="Peterson S.W."/>
        </authorList>
    </citation>
    <scope>NUCLEOTIDE SEQUENCE [LARGE SCALE GENOMIC DNA]</scope>
    <source>
        <strain evidence="6 7">LMG 22410</strain>
    </source>
</reference>
<keyword evidence="4" id="KW-0663">Pyridoxal phosphate</keyword>
<dbReference type="Pfam" id="PF00155">
    <property type="entry name" value="Aminotran_1_2"/>
    <property type="match status" value="1"/>
</dbReference>